<accession>A0AA96G984</accession>
<dbReference type="KEGG" id="nall:PP769_14780"/>
<protein>
    <submittedName>
        <fullName evidence="1">Uncharacterized protein</fullName>
    </submittedName>
</protein>
<evidence type="ECO:0000313" key="2">
    <source>
        <dbReference type="Proteomes" id="UP001302719"/>
    </source>
</evidence>
<dbReference type="EMBL" id="CP116967">
    <property type="protein sequence ID" value="WNM57231.1"/>
    <property type="molecule type" value="Genomic_DNA"/>
</dbReference>
<dbReference type="RefSeq" id="WP_312641456.1">
    <property type="nucleotide sequence ID" value="NZ_CP116967.1"/>
</dbReference>
<reference evidence="1 2" key="1">
    <citation type="submission" date="2023-01" db="EMBL/GenBank/DDBJ databases">
        <title>Cultivation and genomic characterization of new, ubiquitous marine nitrite-oxidizing bacteria from the Nitrospirales.</title>
        <authorList>
            <person name="Mueller A.J."/>
            <person name="Daebeler A."/>
            <person name="Herbold C.W."/>
            <person name="Kirkegaard R.H."/>
            <person name="Daims H."/>
        </authorList>
    </citation>
    <scope>NUCLEOTIDE SEQUENCE [LARGE SCALE GENOMIC DNA]</scope>
    <source>
        <strain evidence="1 2">VA</strain>
    </source>
</reference>
<evidence type="ECO:0000313" key="1">
    <source>
        <dbReference type="EMBL" id="WNM57231.1"/>
    </source>
</evidence>
<gene>
    <name evidence="1" type="ORF">PP769_14780</name>
</gene>
<dbReference type="AlphaFoldDB" id="A0AA96G984"/>
<sequence length="188" mass="21340">MKLLTSEILEILEDGKLQRLTYAGLLAFHQGDAVWGASVGYRAMQAAGWALSHEQLWDRKGLFVVSAHPGPGVRDAIEFVTRCVSRKRFQLLDPHQPAVCNQPMQFRWWVTHHDRTVDVELKKGFVPAQFFELLERVGSDRETPSDSLNLEKLKADLTERLWDEPFTAPFDLTASGKSTVLDRFACTN</sequence>
<keyword evidence="2" id="KW-1185">Reference proteome</keyword>
<name>A0AA96G984_9BACT</name>
<dbReference type="Proteomes" id="UP001302719">
    <property type="component" value="Chromosome"/>
</dbReference>
<organism evidence="1 2">
    <name type="scientific">Candidatus Nitrospira allomarina</name>
    <dbReference type="NCBI Taxonomy" id="3020900"/>
    <lineage>
        <taxon>Bacteria</taxon>
        <taxon>Pseudomonadati</taxon>
        <taxon>Nitrospirota</taxon>
        <taxon>Nitrospiria</taxon>
        <taxon>Nitrospirales</taxon>
        <taxon>Nitrospiraceae</taxon>
        <taxon>Nitrospira</taxon>
    </lineage>
</organism>
<proteinExistence type="predicted"/>